<reference evidence="2" key="2">
    <citation type="submission" date="2015-06" db="UniProtKB">
        <authorList>
            <consortium name="EnsemblProtists"/>
        </authorList>
    </citation>
    <scope>IDENTIFICATION</scope>
    <source>
        <strain evidence="2">Emoy2</strain>
    </source>
</reference>
<feature type="compositionally biased region" description="Polar residues" evidence="1">
    <location>
        <begin position="36"/>
        <end position="50"/>
    </location>
</feature>
<evidence type="ECO:0000313" key="3">
    <source>
        <dbReference type="Proteomes" id="UP000011713"/>
    </source>
</evidence>
<dbReference type="EMBL" id="JH598253">
    <property type="status" value="NOT_ANNOTATED_CDS"/>
    <property type="molecule type" value="Genomic_DNA"/>
</dbReference>
<dbReference type="Proteomes" id="UP000011713">
    <property type="component" value="Unassembled WGS sequence"/>
</dbReference>
<proteinExistence type="predicted"/>
<evidence type="ECO:0000256" key="1">
    <source>
        <dbReference type="SAM" id="MobiDB-lite"/>
    </source>
</evidence>
<dbReference type="EnsemblProtists" id="HpaT801189">
    <property type="protein sequence ID" value="HpaP801189"/>
    <property type="gene ID" value="HpaG801189"/>
</dbReference>
<sequence length="74" mass="8574">MSTKRTILTMEQKRQCRCTSHTHQASNWLKYKTGSERSSAFESPQRQQNGFARHHPTRSLRRAGSTLEMCFSSV</sequence>
<protein>
    <submittedName>
        <fullName evidence="2">Uncharacterized protein</fullName>
    </submittedName>
</protein>
<keyword evidence="3" id="KW-1185">Reference proteome</keyword>
<accession>M4B4J0</accession>
<reference evidence="3" key="1">
    <citation type="journal article" date="2010" name="Science">
        <title>Signatures of adaptation to obligate biotrophy in the Hyaloperonospora arabidopsidis genome.</title>
        <authorList>
            <person name="Baxter L."/>
            <person name="Tripathy S."/>
            <person name="Ishaque N."/>
            <person name="Boot N."/>
            <person name="Cabral A."/>
            <person name="Kemen E."/>
            <person name="Thines M."/>
            <person name="Ah-Fong A."/>
            <person name="Anderson R."/>
            <person name="Badejoko W."/>
            <person name="Bittner-Eddy P."/>
            <person name="Boore J.L."/>
            <person name="Chibucos M.C."/>
            <person name="Coates M."/>
            <person name="Dehal P."/>
            <person name="Delehaunty K."/>
            <person name="Dong S."/>
            <person name="Downton P."/>
            <person name="Dumas B."/>
            <person name="Fabro G."/>
            <person name="Fronick C."/>
            <person name="Fuerstenberg S.I."/>
            <person name="Fulton L."/>
            <person name="Gaulin E."/>
            <person name="Govers F."/>
            <person name="Hughes L."/>
            <person name="Humphray S."/>
            <person name="Jiang R.H."/>
            <person name="Judelson H."/>
            <person name="Kamoun S."/>
            <person name="Kyung K."/>
            <person name="Meijer H."/>
            <person name="Minx P."/>
            <person name="Morris P."/>
            <person name="Nelson J."/>
            <person name="Phuntumart V."/>
            <person name="Qutob D."/>
            <person name="Rehmany A."/>
            <person name="Rougon-Cardoso A."/>
            <person name="Ryden P."/>
            <person name="Torto-Alalibo T."/>
            <person name="Studholme D."/>
            <person name="Wang Y."/>
            <person name="Win J."/>
            <person name="Wood J."/>
            <person name="Clifton S.W."/>
            <person name="Rogers J."/>
            <person name="Van den Ackerveken G."/>
            <person name="Jones J.D."/>
            <person name="McDowell J.M."/>
            <person name="Beynon J."/>
            <person name="Tyler B.M."/>
        </authorList>
    </citation>
    <scope>NUCLEOTIDE SEQUENCE [LARGE SCALE GENOMIC DNA]</scope>
    <source>
        <strain evidence="3">Emoy2</strain>
    </source>
</reference>
<evidence type="ECO:0000313" key="2">
    <source>
        <dbReference type="EnsemblProtists" id="HpaP801189"/>
    </source>
</evidence>
<dbReference type="VEuPathDB" id="FungiDB:HpaG801189"/>
<organism evidence="2 3">
    <name type="scientific">Hyaloperonospora arabidopsidis (strain Emoy2)</name>
    <name type="common">Downy mildew agent</name>
    <name type="synonym">Peronospora arabidopsidis</name>
    <dbReference type="NCBI Taxonomy" id="559515"/>
    <lineage>
        <taxon>Eukaryota</taxon>
        <taxon>Sar</taxon>
        <taxon>Stramenopiles</taxon>
        <taxon>Oomycota</taxon>
        <taxon>Peronosporomycetes</taxon>
        <taxon>Peronosporales</taxon>
        <taxon>Peronosporaceae</taxon>
        <taxon>Hyaloperonospora</taxon>
    </lineage>
</organism>
<dbReference type="AlphaFoldDB" id="M4B4J0"/>
<name>M4B4J0_HYAAE</name>
<dbReference type="InParanoid" id="M4B4J0"/>
<dbReference type="HOGENOM" id="CLU_2693072_0_0_1"/>
<feature type="region of interest" description="Disordered" evidence="1">
    <location>
        <begin position="35"/>
        <end position="58"/>
    </location>
</feature>